<dbReference type="Proteomes" id="UP000736328">
    <property type="component" value="Unassembled WGS sequence"/>
</dbReference>
<organism evidence="3 4">
    <name type="scientific">candidate division TA06 bacterium</name>
    <dbReference type="NCBI Taxonomy" id="2250710"/>
    <lineage>
        <taxon>Bacteria</taxon>
        <taxon>Bacteria division TA06</taxon>
    </lineage>
</organism>
<dbReference type="GO" id="GO:0016746">
    <property type="term" value="F:acyltransferase activity"/>
    <property type="evidence" value="ECO:0007669"/>
    <property type="project" value="UniProtKB-KW"/>
</dbReference>
<dbReference type="EMBL" id="JACQXR010000073">
    <property type="protein sequence ID" value="MBI4726691.1"/>
    <property type="molecule type" value="Genomic_DNA"/>
</dbReference>
<keyword evidence="3" id="KW-0808">Transferase</keyword>
<dbReference type="InterPro" id="IPR036526">
    <property type="entry name" value="C-N_Hydrolase_sf"/>
</dbReference>
<dbReference type="PANTHER" id="PTHR43674">
    <property type="entry name" value="NITRILASE C965.09-RELATED"/>
    <property type="match status" value="1"/>
</dbReference>
<sequence>MKAGFVQFNPAFGQVNKNLQTINRMVTSVKADLLVLPELCLSGYNFVSKDEVRQLAETVNGPSIKSLKLLSKKTGTILVAGFAERSGNKIYNSAILIRYSGKSDIYRKTHLFWNEKKWFAPGDTGFKVFSAGQARIGMMICYDWFFPEAARSLALQGAQIICHPANLVLPHCPRSMPVRALENKVFTITANRVGREKRGRHDLHFIGQSIMAGPDQSILASAAGESEAVRVIDIDPKVADNKRATPLNQLFRDRRPEYYV</sequence>
<feature type="domain" description="CN hydrolase" evidence="2">
    <location>
        <begin position="1"/>
        <end position="236"/>
    </location>
</feature>
<evidence type="ECO:0000313" key="4">
    <source>
        <dbReference type="Proteomes" id="UP000736328"/>
    </source>
</evidence>
<dbReference type="GO" id="GO:0016811">
    <property type="term" value="F:hydrolase activity, acting on carbon-nitrogen (but not peptide) bonds, in linear amides"/>
    <property type="evidence" value="ECO:0007669"/>
    <property type="project" value="UniProtKB-ARBA"/>
</dbReference>
<dbReference type="Pfam" id="PF00795">
    <property type="entry name" value="CN_hydrolase"/>
    <property type="match status" value="1"/>
</dbReference>
<keyword evidence="3" id="KW-0012">Acyltransferase</keyword>
<dbReference type="InterPro" id="IPR050345">
    <property type="entry name" value="Aliph_Amidase/BUP"/>
</dbReference>
<dbReference type="SUPFAM" id="SSF56317">
    <property type="entry name" value="Carbon-nitrogen hydrolase"/>
    <property type="match status" value="1"/>
</dbReference>
<dbReference type="Gene3D" id="3.60.110.10">
    <property type="entry name" value="Carbon-nitrogen hydrolase"/>
    <property type="match status" value="1"/>
</dbReference>
<name>A0A933I9H9_UNCT6</name>
<dbReference type="PROSITE" id="PS50263">
    <property type="entry name" value="CN_HYDROLASE"/>
    <property type="match status" value="1"/>
</dbReference>
<gene>
    <name evidence="3" type="ORF">HY768_05635</name>
</gene>
<evidence type="ECO:0000259" key="2">
    <source>
        <dbReference type="PROSITE" id="PS50263"/>
    </source>
</evidence>
<evidence type="ECO:0000313" key="3">
    <source>
        <dbReference type="EMBL" id="MBI4726691.1"/>
    </source>
</evidence>
<accession>A0A933I9H9</accession>
<reference evidence="3" key="1">
    <citation type="submission" date="2020-07" db="EMBL/GenBank/DDBJ databases">
        <title>Huge and variable diversity of episymbiotic CPR bacteria and DPANN archaea in groundwater ecosystems.</title>
        <authorList>
            <person name="He C.Y."/>
            <person name="Keren R."/>
            <person name="Whittaker M."/>
            <person name="Farag I.F."/>
            <person name="Doudna J."/>
            <person name="Cate J.H.D."/>
            <person name="Banfield J.F."/>
        </authorList>
    </citation>
    <scope>NUCLEOTIDE SEQUENCE</scope>
    <source>
        <strain evidence="3">NC_groundwater_1520_Pr4_B-0.1um_53_5</strain>
    </source>
</reference>
<dbReference type="AlphaFoldDB" id="A0A933I9H9"/>
<dbReference type="InterPro" id="IPR003010">
    <property type="entry name" value="C-N_Hydrolase"/>
</dbReference>
<keyword evidence="1" id="KW-0378">Hydrolase</keyword>
<proteinExistence type="predicted"/>
<protein>
    <submittedName>
        <fullName evidence="3">Acyltransferase</fullName>
    </submittedName>
</protein>
<dbReference type="PANTHER" id="PTHR43674:SF2">
    <property type="entry name" value="BETA-UREIDOPROPIONASE"/>
    <property type="match status" value="1"/>
</dbReference>
<comment type="caution">
    <text evidence="3">The sequence shown here is derived from an EMBL/GenBank/DDBJ whole genome shotgun (WGS) entry which is preliminary data.</text>
</comment>
<evidence type="ECO:0000256" key="1">
    <source>
        <dbReference type="ARBA" id="ARBA00022801"/>
    </source>
</evidence>